<accession>I1X5C8</accession>
<organism evidence="2">
    <name type="scientific">uncultured bacterium ws085G8</name>
    <dbReference type="NCBI Taxonomy" id="1131825"/>
    <lineage>
        <taxon>Bacteria</taxon>
        <taxon>environmental samples</taxon>
    </lineage>
</organism>
<feature type="compositionally biased region" description="Low complexity" evidence="1">
    <location>
        <begin position="293"/>
        <end position="305"/>
    </location>
</feature>
<feature type="region of interest" description="Disordered" evidence="1">
    <location>
        <begin position="277"/>
        <end position="402"/>
    </location>
</feature>
<evidence type="ECO:0000313" key="2">
    <source>
        <dbReference type="EMBL" id="AFI78703.1"/>
    </source>
</evidence>
<sequence length="402" mass="43663">MLRIVVISLFVANLLLLGFQRDKPEARPETTVAPQVKKNTGIPTIHLFSEMMQDEGLLTDNRQCFSLGPFHSSEDKDEVRLLLQEVSTSISERQTEALVEQGYWVFMPPYDSVLEANQALISLQALGLEDIGIIYDGDWKNAISLGYFMRQENAQRRKKSVEGRGYAPMIRVQRQGEPRYWLDYEQPPGSDLIALDMQNRPNDFMQRAMPCPEEETVEFDVATGEESVEVIAQLQEPEVNNQADTETGDVVEVESEDAIEAPPEDAVNADLDNSAELGSEDAVDTEPEDAIETEPGTTNETGPEGAINTGSETANDTGSADTIETVTGDAAEIGAEEGIDPGSENVDEPATADPVETNPENAAEPESTDPIETNSENAVGTGPPDVIVTEPEDSGESVTGEG</sequence>
<reference evidence="2" key="1">
    <citation type="journal article" date="2012" name="ISME J.">
        <title>Roseobacter clade bacteria are abundant in coastal sediments and encode a novel combination of sulfur oxidation genes.</title>
        <authorList>
            <person name="Lenk S."/>
            <person name="Moraru C."/>
            <person name="Hahnke S."/>
            <person name="Arnds J."/>
            <person name="Richter M."/>
            <person name="Kube M."/>
            <person name="Reinhardt R."/>
            <person name="Brinkhoff T."/>
            <person name="Harder J."/>
            <person name="Amann R."/>
            <person name="Mussmann M."/>
        </authorList>
    </citation>
    <scope>NUCLEOTIDE SEQUENCE</scope>
</reference>
<dbReference type="EMBL" id="JQ256788">
    <property type="protein sequence ID" value="AFI78703.1"/>
    <property type="molecule type" value="Genomic_DNA"/>
</dbReference>
<dbReference type="AlphaFoldDB" id="I1X5C8"/>
<name>I1X5C8_9BACT</name>
<evidence type="ECO:0008006" key="3">
    <source>
        <dbReference type="Google" id="ProtNLM"/>
    </source>
</evidence>
<gene>
    <name evidence="2" type="ORF">ws085G8_0033</name>
</gene>
<protein>
    <recommendedName>
        <fullName evidence="3">SPOR domain-containing protein</fullName>
    </recommendedName>
</protein>
<feature type="compositionally biased region" description="Polar residues" evidence="1">
    <location>
        <begin position="308"/>
        <end position="325"/>
    </location>
</feature>
<evidence type="ECO:0000256" key="1">
    <source>
        <dbReference type="SAM" id="MobiDB-lite"/>
    </source>
</evidence>
<proteinExistence type="predicted"/>
<feature type="compositionally biased region" description="Acidic residues" evidence="1">
    <location>
        <begin position="278"/>
        <end position="292"/>
    </location>
</feature>